<feature type="region of interest" description="Disordered" evidence="1">
    <location>
        <begin position="1"/>
        <end position="23"/>
    </location>
</feature>
<protein>
    <submittedName>
        <fullName evidence="3">Uncharacterized protein</fullName>
    </submittedName>
</protein>
<keyword evidence="2" id="KW-1133">Transmembrane helix</keyword>
<reference evidence="3 4" key="1">
    <citation type="submission" date="2024-01" db="EMBL/GenBank/DDBJ databases">
        <title>The complete chloroplast genome sequence of Lithospermum erythrorhizon: insights into the phylogenetic relationship among Boraginaceae species and the maternal lineages of purple gromwells.</title>
        <authorList>
            <person name="Okada T."/>
            <person name="Watanabe K."/>
        </authorList>
    </citation>
    <scope>NUCLEOTIDE SEQUENCE [LARGE SCALE GENOMIC DNA]</scope>
</reference>
<dbReference type="Proteomes" id="UP001454036">
    <property type="component" value="Unassembled WGS sequence"/>
</dbReference>
<evidence type="ECO:0000256" key="2">
    <source>
        <dbReference type="SAM" id="Phobius"/>
    </source>
</evidence>
<feature type="transmembrane region" description="Helical" evidence="2">
    <location>
        <begin position="44"/>
        <end position="65"/>
    </location>
</feature>
<sequence>MGRDSVSNFVTMPPPPSASVAPLVSNNSMERDEQWRSFDNSVSAVSFGFVATALLISMFLVMAIFERFLRPRSPESGGRNVSNAEAQLRAHGKLECPSPQIPKTTRRKEHHPLSTIAFLNQEKFISVVSLSWNVLYPRFGFMFEKYEMTVYAKGVSVLMPGESMPTFIAHPVPVPCPPERYLQPFHQHIMLPGPSSSSTPRRSPTR</sequence>
<keyword evidence="4" id="KW-1185">Reference proteome</keyword>
<keyword evidence="2" id="KW-0472">Membrane</keyword>
<name>A0AAV3R1Z0_LITER</name>
<keyword evidence="2" id="KW-0812">Transmembrane</keyword>
<evidence type="ECO:0000256" key="1">
    <source>
        <dbReference type="SAM" id="MobiDB-lite"/>
    </source>
</evidence>
<comment type="caution">
    <text evidence="3">The sequence shown here is derived from an EMBL/GenBank/DDBJ whole genome shotgun (WGS) entry which is preliminary data.</text>
</comment>
<feature type="compositionally biased region" description="Polar residues" evidence="1">
    <location>
        <begin position="1"/>
        <end position="10"/>
    </location>
</feature>
<evidence type="ECO:0000313" key="3">
    <source>
        <dbReference type="EMBL" id="GAA0170003.1"/>
    </source>
</evidence>
<evidence type="ECO:0000313" key="4">
    <source>
        <dbReference type="Proteomes" id="UP001454036"/>
    </source>
</evidence>
<dbReference type="PANTHER" id="PTHR33728">
    <property type="entry name" value="CTTNBP 2 AMINO-TERMINAL-LIKE PROTEIN"/>
    <property type="match status" value="1"/>
</dbReference>
<dbReference type="EMBL" id="BAABME010007060">
    <property type="protein sequence ID" value="GAA0170003.1"/>
    <property type="molecule type" value="Genomic_DNA"/>
</dbReference>
<organism evidence="3 4">
    <name type="scientific">Lithospermum erythrorhizon</name>
    <name type="common">Purple gromwell</name>
    <name type="synonym">Lithospermum officinale var. erythrorhizon</name>
    <dbReference type="NCBI Taxonomy" id="34254"/>
    <lineage>
        <taxon>Eukaryota</taxon>
        <taxon>Viridiplantae</taxon>
        <taxon>Streptophyta</taxon>
        <taxon>Embryophyta</taxon>
        <taxon>Tracheophyta</taxon>
        <taxon>Spermatophyta</taxon>
        <taxon>Magnoliopsida</taxon>
        <taxon>eudicotyledons</taxon>
        <taxon>Gunneridae</taxon>
        <taxon>Pentapetalae</taxon>
        <taxon>asterids</taxon>
        <taxon>lamiids</taxon>
        <taxon>Boraginales</taxon>
        <taxon>Boraginaceae</taxon>
        <taxon>Boraginoideae</taxon>
        <taxon>Lithospermeae</taxon>
        <taxon>Lithospermum</taxon>
    </lineage>
</organism>
<dbReference type="AlphaFoldDB" id="A0AAV3R1Z0"/>
<dbReference type="PANTHER" id="PTHR33728:SF21">
    <property type="entry name" value="TRANSMEMBRANE PROTEIN"/>
    <property type="match status" value="1"/>
</dbReference>
<feature type="region of interest" description="Disordered" evidence="1">
    <location>
        <begin position="73"/>
        <end position="108"/>
    </location>
</feature>
<accession>A0AAV3R1Z0</accession>
<gene>
    <name evidence="3" type="ORF">LIER_24364</name>
</gene>
<proteinExistence type="predicted"/>